<dbReference type="STRING" id="6277.A0A498S232"/>
<dbReference type="Pfam" id="PF00168">
    <property type="entry name" value="C2"/>
    <property type="match status" value="1"/>
</dbReference>
<evidence type="ECO:0000313" key="13">
    <source>
        <dbReference type="Proteomes" id="UP000276991"/>
    </source>
</evidence>
<evidence type="ECO:0000256" key="2">
    <source>
        <dbReference type="ARBA" id="ARBA00022837"/>
    </source>
</evidence>
<keyword evidence="5" id="KW-0807">Transducer</keyword>
<comment type="catalytic activity">
    <reaction evidence="6">
        <text>a 1,2-diacyl-sn-glycero-3-phospho-(1D-myo-inositol-4,5-bisphosphate) + H2O = 1D-myo-inositol 1,4,5-trisphosphate + a 1,2-diacyl-sn-glycerol + H(+)</text>
        <dbReference type="Rhea" id="RHEA:33179"/>
        <dbReference type="ChEBI" id="CHEBI:15377"/>
        <dbReference type="ChEBI" id="CHEBI:15378"/>
        <dbReference type="ChEBI" id="CHEBI:17815"/>
        <dbReference type="ChEBI" id="CHEBI:58456"/>
        <dbReference type="ChEBI" id="CHEBI:203600"/>
        <dbReference type="EC" id="3.1.4.11"/>
    </reaction>
    <physiologicalReaction direction="left-to-right" evidence="6">
        <dbReference type="Rhea" id="RHEA:33180"/>
    </physiologicalReaction>
</comment>
<keyword evidence="7" id="KW-0378">Hydrolase</keyword>
<dbReference type="InterPro" id="IPR000909">
    <property type="entry name" value="PLipase_C_PInositol-sp_X_dom"/>
</dbReference>
<dbReference type="InterPro" id="IPR011993">
    <property type="entry name" value="PH-like_dom_sf"/>
</dbReference>
<name>A0A498S232_ACAVI</name>
<feature type="domain" description="EF-hand" evidence="11">
    <location>
        <begin position="148"/>
        <end position="183"/>
    </location>
</feature>
<keyword evidence="4 7" id="KW-0443">Lipid metabolism</keyword>
<dbReference type="CDD" id="cd00275">
    <property type="entry name" value="C2_PLC_like"/>
    <property type="match status" value="1"/>
</dbReference>
<reference evidence="12 13" key="1">
    <citation type="submission" date="2018-08" db="EMBL/GenBank/DDBJ databases">
        <authorList>
            <person name="Laetsch R D."/>
            <person name="Stevens L."/>
            <person name="Kumar S."/>
            <person name="Blaxter L. M."/>
        </authorList>
    </citation>
    <scope>NUCLEOTIDE SEQUENCE [LARGE SCALE GENOMIC DNA]</scope>
</reference>
<keyword evidence="2" id="KW-0106">Calcium</keyword>
<dbReference type="GO" id="GO:0004435">
    <property type="term" value="F:phosphatidylinositol-4,5-bisphosphate phospholipase C activity"/>
    <property type="evidence" value="ECO:0007669"/>
    <property type="project" value="UniProtKB-EC"/>
</dbReference>
<evidence type="ECO:0000259" key="10">
    <source>
        <dbReference type="PROSITE" id="PS50008"/>
    </source>
</evidence>
<dbReference type="Gene3D" id="3.20.20.190">
    <property type="entry name" value="Phosphatidylinositol (PI) phosphodiesterase"/>
    <property type="match status" value="1"/>
</dbReference>
<dbReference type="Pfam" id="PF14788">
    <property type="entry name" value="EF-hand_10"/>
    <property type="match status" value="1"/>
</dbReference>
<dbReference type="SMART" id="SM00149">
    <property type="entry name" value="PLCYc"/>
    <property type="match status" value="1"/>
</dbReference>
<dbReference type="SMART" id="SM00239">
    <property type="entry name" value="C2"/>
    <property type="match status" value="1"/>
</dbReference>
<dbReference type="InterPro" id="IPR000008">
    <property type="entry name" value="C2_dom"/>
</dbReference>
<evidence type="ECO:0000256" key="4">
    <source>
        <dbReference type="ARBA" id="ARBA00023098"/>
    </source>
</evidence>
<dbReference type="GO" id="GO:0005886">
    <property type="term" value="C:plasma membrane"/>
    <property type="evidence" value="ECO:0007669"/>
    <property type="project" value="TreeGrafter"/>
</dbReference>
<dbReference type="InterPro" id="IPR017946">
    <property type="entry name" value="PLC-like_Pdiesterase_TIM-brl"/>
</dbReference>
<dbReference type="AlphaFoldDB" id="A0A498S232"/>
<dbReference type="EC" id="3.1.4.11" evidence="1 7"/>
<dbReference type="PANTHER" id="PTHR10336">
    <property type="entry name" value="PHOSPHOINOSITIDE-SPECIFIC PHOSPHOLIPASE C FAMILY PROTEIN"/>
    <property type="match status" value="1"/>
</dbReference>
<evidence type="ECO:0000259" key="9">
    <source>
        <dbReference type="PROSITE" id="PS50004"/>
    </source>
</evidence>
<gene>
    <name evidence="12" type="ORF">NAV_LOCUS2162</name>
</gene>
<dbReference type="SMART" id="SM00054">
    <property type="entry name" value="EFh"/>
    <property type="match status" value="1"/>
</dbReference>
<dbReference type="PROSITE" id="PS50222">
    <property type="entry name" value="EF_HAND_2"/>
    <property type="match status" value="1"/>
</dbReference>
<dbReference type="InterPro" id="IPR035892">
    <property type="entry name" value="C2_domain_sf"/>
</dbReference>
<dbReference type="SUPFAM" id="SSF47473">
    <property type="entry name" value="EF-hand"/>
    <property type="match status" value="1"/>
</dbReference>
<dbReference type="Gene3D" id="2.30.29.30">
    <property type="entry name" value="Pleckstrin-homology domain (PH domain)/Phosphotyrosine-binding domain (PTB)"/>
    <property type="match status" value="1"/>
</dbReference>
<dbReference type="Gene3D" id="1.10.238.10">
    <property type="entry name" value="EF-hand"/>
    <property type="match status" value="2"/>
</dbReference>
<feature type="region of interest" description="Disordered" evidence="8">
    <location>
        <begin position="453"/>
        <end position="477"/>
    </location>
</feature>
<dbReference type="PROSITE" id="PS50007">
    <property type="entry name" value="PIPLC_X_DOMAIN"/>
    <property type="match status" value="1"/>
</dbReference>
<dbReference type="SUPFAM" id="SSF51695">
    <property type="entry name" value="PLC-like phosphodiesterases"/>
    <property type="match status" value="1"/>
</dbReference>
<feature type="compositionally biased region" description="Basic and acidic residues" evidence="8">
    <location>
        <begin position="453"/>
        <end position="463"/>
    </location>
</feature>
<dbReference type="PANTHER" id="PTHR10336:SF209">
    <property type="entry name" value="PHOSPHOINOSITIDE PHOSPHOLIPASE C"/>
    <property type="match status" value="1"/>
</dbReference>
<keyword evidence="13" id="KW-1185">Reference proteome</keyword>
<dbReference type="SUPFAM" id="SSF49562">
    <property type="entry name" value="C2 domain (Calcium/lipid-binding domain, CaLB)"/>
    <property type="match status" value="1"/>
</dbReference>
<sequence length="732" mass="83371">MDDEGIVTKEDEFKECLELCQSGVNMCRIKAGCLVTSRNVCVKDQKWLCYHSNIWCKFLPLKLKSVNIDDILEVRKGFSSDNLHKASKKYSFREKVTAEMCMSVILTHRRMFHKSVDFAAENPCVRDKFAKGLQYLVDKKNQIRVHFNEERWLLNKFRKADINKSGKLSFDEILKLLKTLNLQISNEYALALYTQADSFGKNDGQLDENEFRNFFSYLTERPDLEHTMRMFSATNDLALSAVDLKAFLTNEQQFDDIDEKKAVSIIDNFETAKQSVKILGPIGFRWLLFDKWGYIMKPGHEGVFQDMDHTLSHYYVNSSHNTYLTGLQMQGEATVEGYINALKKGVRLLELDVFDGEEGEPCITHKRTLIRTITLKDALKEIDVYAFKTNPYPVILTIENHVGLPQQKAMSRIFKEVLGDKIYMRPENGASQPLPSPNALKNKYLLRGKKLRSEQGPDQKFDQDNDEAIQDNSKNKGTIELDPEFSLLISLPSVKLSHNIFKDIDEHPMDGSSSLSEGKVANYMESGYSLAAYTSKRFVKSFPKGLRQDSSNMNPIPSWLCGIQSVAMNIQTAGEYLDLVNGLFRTNGNCGYVLKSKTLIDGLVVTTMLVGVISGQYLPMISKALDVIDPYVTVEIFGIPADSRKFRTKTIRNNGFNPQFNETFTFPLHFPDFALLRFCVKDFDSTSANDFVGEYTIPVKSIRAGYSHVRLNTGRLHMVDECASLFIRIAFE</sequence>
<dbReference type="PROSITE" id="PS50004">
    <property type="entry name" value="C2"/>
    <property type="match status" value="1"/>
</dbReference>
<evidence type="ECO:0000256" key="1">
    <source>
        <dbReference type="ARBA" id="ARBA00012368"/>
    </source>
</evidence>
<dbReference type="GO" id="GO:0035556">
    <property type="term" value="P:intracellular signal transduction"/>
    <property type="evidence" value="ECO:0007669"/>
    <property type="project" value="InterPro"/>
</dbReference>
<dbReference type="InterPro" id="IPR011992">
    <property type="entry name" value="EF-hand-dom_pair"/>
</dbReference>
<proteinExistence type="predicted"/>
<dbReference type="InterPro" id="IPR002048">
    <property type="entry name" value="EF_hand_dom"/>
</dbReference>
<dbReference type="PROSITE" id="PS00018">
    <property type="entry name" value="EF_HAND_1"/>
    <property type="match status" value="1"/>
</dbReference>
<dbReference type="CDD" id="cd08558">
    <property type="entry name" value="PI-PLCc_eukaryota"/>
    <property type="match status" value="1"/>
</dbReference>
<dbReference type="GO" id="GO:0005509">
    <property type="term" value="F:calcium ion binding"/>
    <property type="evidence" value="ECO:0007669"/>
    <property type="project" value="InterPro"/>
</dbReference>
<dbReference type="Pfam" id="PF00387">
    <property type="entry name" value="PI-PLC-Y"/>
    <property type="match status" value="1"/>
</dbReference>
<dbReference type="GO" id="GO:0016042">
    <property type="term" value="P:lipid catabolic process"/>
    <property type="evidence" value="ECO:0007669"/>
    <property type="project" value="UniProtKB-KW"/>
</dbReference>
<dbReference type="EMBL" id="UPTC01000215">
    <property type="protein sequence ID" value="VBB27332.1"/>
    <property type="molecule type" value="Genomic_DNA"/>
</dbReference>
<keyword evidence="3 7" id="KW-0442">Lipid degradation</keyword>
<accession>A0A498S232</accession>
<dbReference type="PRINTS" id="PR00390">
    <property type="entry name" value="PHPHLIPASEC"/>
</dbReference>
<evidence type="ECO:0000313" key="12">
    <source>
        <dbReference type="EMBL" id="VBB27332.1"/>
    </source>
</evidence>
<evidence type="ECO:0000256" key="3">
    <source>
        <dbReference type="ARBA" id="ARBA00022963"/>
    </source>
</evidence>
<dbReference type="Proteomes" id="UP000276991">
    <property type="component" value="Unassembled WGS sequence"/>
</dbReference>
<protein>
    <recommendedName>
        <fullName evidence="1 7">Phosphoinositide phospholipase C</fullName>
        <ecNumber evidence="1 7">3.1.4.11</ecNumber>
    </recommendedName>
</protein>
<evidence type="ECO:0000259" key="11">
    <source>
        <dbReference type="PROSITE" id="PS50222"/>
    </source>
</evidence>
<dbReference type="InterPro" id="IPR039504">
    <property type="entry name" value="PLC-delta3_EF-hand"/>
</dbReference>
<evidence type="ECO:0000256" key="8">
    <source>
        <dbReference type="SAM" id="MobiDB-lite"/>
    </source>
</evidence>
<dbReference type="OrthoDB" id="269822at2759"/>
<dbReference type="InterPro" id="IPR001192">
    <property type="entry name" value="PI-PLC_fam"/>
</dbReference>
<feature type="domain" description="C2" evidence="9">
    <location>
        <begin position="589"/>
        <end position="713"/>
    </location>
</feature>
<dbReference type="PROSITE" id="PS50008">
    <property type="entry name" value="PIPLC_Y_DOMAIN"/>
    <property type="match status" value="1"/>
</dbReference>
<evidence type="ECO:0000256" key="6">
    <source>
        <dbReference type="ARBA" id="ARBA00023674"/>
    </source>
</evidence>
<dbReference type="Gene3D" id="2.60.40.150">
    <property type="entry name" value="C2 domain"/>
    <property type="match status" value="1"/>
</dbReference>
<dbReference type="Pfam" id="PF00388">
    <property type="entry name" value="PI-PLC-X"/>
    <property type="match status" value="1"/>
</dbReference>
<evidence type="ECO:0000256" key="5">
    <source>
        <dbReference type="ARBA" id="ARBA00023224"/>
    </source>
</evidence>
<dbReference type="InterPro" id="IPR018247">
    <property type="entry name" value="EF_Hand_1_Ca_BS"/>
</dbReference>
<evidence type="ECO:0000256" key="7">
    <source>
        <dbReference type="RuleBase" id="RU361133"/>
    </source>
</evidence>
<dbReference type="SMART" id="SM00148">
    <property type="entry name" value="PLCXc"/>
    <property type="match status" value="1"/>
</dbReference>
<dbReference type="InterPro" id="IPR001711">
    <property type="entry name" value="PLipase_C_Pinositol-sp_Y"/>
</dbReference>
<feature type="domain" description="PI-PLC Y-box" evidence="10">
    <location>
        <begin position="513"/>
        <end position="599"/>
    </location>
</feature>
<organism evidence="12 13">
    <name type="scientific">Acanthocheilonema viteae</name>
    <name type="common">Filarial nematode worm</name>
    <name type="synonym">Dipetalonema viteae</name>
    <dbReference type="NCBI Taxonomy" id="6277"/>
    <lineage>
        <taxon>Eukaryota</taxon>
        <taxon>Metazoa</taxon>
        <taxon>Ecdysozoa</taxon>
        <taxon>Nematoda</taxon>
        <taxon>Chromadorea</taxon>
        <taxon>Rhabditida</taxon>
        <taxon>Spirurina</taxon>
        <taxon>Spiruromorpha</taxon>
        <taxon>Filarioidea</taxon>
        <taxon>Onchocercidae</taxon>
        <taxon>Acanthocheilonema</taxon>
    </lineage>
</organism>